<sequence length="36" mass="4214">MEKILKQITPDLTPIQYNIIMYLSSGAKRRKDFVDS</sequence>
<dbReference type="EMBL" id="LAZR01002114">
    <property type="protein sequence ID" value="KKN34296.1"/>
    <property type="molecule type" value="Genomic_DNA"/>
</dbReference>
<gene>
    <name evidence="1" type="ORF">LCGC14_0794930</name>
</gene>
<feature type="non-terminal residue" evidence="1">
    <location>
        <position position="36"/>
    </location>
</feature>
<comment type="caution">
    <text evidence="1">The sequence shown here is derived from an EMBL/GenBank/DDBJ whole genome shotgun (WGS) entry which is preliminary data.</text>
</comment>
<evidence type="ECO:0000313" key="1">
    <source>
        <dbReference type="EMBL" id="KKN34296.1"/>
    </source>
</evidence>
<proteinExistence type="predicted"/>
<name>A0A0F9SBE7_9ZZZZ</name>
<accession>A0A0F9SBE7</accession>
<organism evidence="1">
    <name type="scientific">marine sediment metagenome</name>
    <dbReference type="NCBI Taxonomy" id="412755"/>
    <lineage>
        <taxon>unclassified sequences</taxon>
        <taxon>metagenomes</taxon>
        <taxon>ecological metagenomes</taxon>
    </lineage>
</organism>
<reference evidence="1" key="1">
    <citation type="journal article" date="2015" name="Nature">
        <title>Complex archaea that bridge the gap between prokaryotes and eukaryotes.</title>
        <authorList>
            <person name="Spang A."/>
            <person name="Saw J.H."/>
            <person name="Jorgensen S.L."/>
            <person name="Zaremba-Niedzwiedzka K."/>
            <person name="Martijn J."/>
            <person name="Lind A.E."/>
            <person name="van Eijk R."/>
            <person name="Schleper C."/>
            <person name="Guy L."/>
            <person name="Ettema T.J."/>
        </authorList>
    </citation>
    <scope>NUCLEOTIDE SEQUENCE</scope>
</reference>
<dbReference type="AlphaFoldDB" id="A0A0F9SBE7"/>
<protein>
    <submittedName>
        <fullName evidence="1">Uncharacterized protein</fullName>
    </submittedName>
</protein>